<dbReference type="SMART" id="SM00450">
    <property type="entry name" value="RHOD"/>
    <property type="match status" value="1"/>
</dbReference>
<dbReference type="PANTHER" id="PTHR43031">
    <property type="entry name" value="FAD-DEPENDENT OXIDOREDUCTASE"/>
    <property type="match status" value="1"/>
</dbReference>
<dbReference type="InterPro" id="IPR001763">
    <property type="entry name" value="Rhodanese-like_dom"/>
</dbReference>
<dbReference type="Proteomes" id="UP000626370">
    <property type="component" value="Unassembled WGS sequence"/>
</dbReference>
<proteinExistence type="predicted"/>
<evidence type="ECO:0000259" key="1">
    <source>
        <dbReference type="PROSITE" id="PS50206"/>
    </source>
</evidence>
<comment type="caution">
    <text evidence="2">The sequence shown here is derived from an EMBL/GenBank/DDBJ whole genome shotgun (WGS) entry which is preliminary data.</text>
</comment>
<reference evidence="3" key="1">
    <citation type="journal article" date="2019" name="Int. J. Syst. Evol. Microbiol.">
        <title>The Global Catalogue of Microorganisms (GCM) 10K type strain sequencing project: providing services to taxonomists for standard genome sequencing and annotation.</title>
        <authorList>
            <consortium name="The Broad Institute Genomics Platform"/>
            <consortium name="The Broad Institute Genome Sequencing Center for Infectious Disease"/>
            <person name="Wu L."/>
            <person name="Ma J."/>
        </authorList>
    </citation>
    <scope>NUCLEOTIDE SEQUENCE [LARGE SCALE GENOMIC DNA]</scope>
    <source>
        <strain evidence="3">CGMCC 1.15922</strain>
    </source>
</reference>
<evidence type="ECO:0000313" key="2">
    <source>
        <dbReference type="EMBL" id="GHE93428.1"/>
    </source>
</evidence>
<dbReference type="Pfam" id="PF00581">
    <property type="entry name" value="Rhodanese"/>
    <property type="match status" value="1"/>
</dbReference>
<dbReference type="InterPro" id="IPR036873">
    <property type="entry name" value="Rhodanese-like_dom_sf"/>
</dbReference>
<dbReference type="Gene3D" id="3.40.250.10">
    <property type="entry name" value="Rhodanese-like domain"/>
    <property type="match status" value="1"/>
</dbReference>
<sequence>MSYFANASDVPVVSQQQLLSMKSAEKAPQFIVLDVRTAEEYQQQHIDGAINISHDEIESKLATLNQYKDTMIIVHCRSGKRADIAENILVKNGFSQVKHLAGDMNAWLAADLPVISQ</sequence>
<keyword evidence="3" id="KW-1185">Reference proteome</keyword>
<gene>
    <name evidence="2" type="ORF">GCM10011501_23510</name>
</gene>
<dbReference type="InterPro" id="IPR050229">
    <property type="entry name" value="GlpE_sulfurtransferase"/>
</dbReference>
<name>A0ABQ3IWK4_9GAMM</name>
<dbReference type="CDD" id="cd00158">
    <property type="entry name" value="RHOD"/>
    <property type="match status" value="1"/>
</dbReference>
<evidence type="ECO:0000313" key="3">
    <source>
        <dbReference type="Proteomes" id="UP000626370"/>
    </source>
</evidence>
<dbReference type="PANTHER" id="PTHR43031:SF1">
    <property type="entry name" value="PYRIDINE NUCLEOTIDE-DISULPHIDE OXIDOREDUCTASE"/>
    <property type="match status" value="1"/>
</dbReference>
<dbReference type="SUPFAM" id="SSF52821">
    <property type="entry name" value="Rhodanese/Cell cycle control phosphatase"/>
    <property type="match status" value="1"/>
</dbReference>
<protein>
    <recommendedName>
        <fullName evidence="1">Rhodanese domain-containing protein</fullName>
    </recommendedName>
</protein>
<accession>A0ABQ3IWK4</accession>
<organism evidence="2 3">
    <name type="scientific">Thalassotalea profundi</name>
    <dbReference type="NCBI Taxonomy" id="2036687"/>
    <lineage>
        <taxon>Bacteria</taxon>
        <taxon>Pseudomonadati</taxon>
        <taxon>Pseudomonadota</taxon>
        <taxon>Gammaproteobacteria</taxon>
        <taxon>Alteromonadales</taxon>
        <taxon>Colwelliaceae</taxon>
        <taxon>Thalassotalea</taxon>
    </lineage>
</organism>
<feature type="domain" description="Rhodanese" evidence="1">
    <location>
        <begin position="26"/>
        <end position="116"/>
    </location>
</feature>
<dbReference type="EMBL" id="BNAH01000009">
    <property type="protein sequence ID" value="GHE93428.1"/>
    <property type="molecule type" value="Genomic_DNA"/>
</dbReference>
<dbReference type="PROSITE" id="PS50206">
    <property type="entry name" value="RHODANESE_3"/>
    <property type="match status" value="1"/>
</dbReference>